<protein>
    <recommendedName>
        <fullName evidence="3">GDSL family lipase</fullName>
    </recommendedName>
</protein>
<dbReference type="AlphaFoldDB" id="A0A1U7J079"/>
<evidence type="ECO:0000313" key="2">
    <source>
        <dbReference type="Proteomes" id="UP000185557"/>
    </source>
</evidence>
<keyword evidence="2" id="KW-1185">Reference proteome</keyword>
<evidence type="ECO:0008006" key="3">
    <source>
        <dbReference type="Google" id="ProtNLM"/>
    </source>
</evidence>
<reference evidence="1 2" key="1">
    <citation type="submission" date="2016-11" db="EMBL/GenBank/DDBJ databases">
        <title>Draft Genome Sequences of Nine Cyanobacterial Strains from Diverse Habitats.</title>
        <authorList>
            <person name="Zhu T."/>
            <person name="Hou S."/>
            <person name="Lu X."/>
            <person name="Hess W.R."/>
        </authorList>
    </citation>
    <scope>NUCLEOTIDE SEQUENCE [LARGE SCALE GENOMIC DNA]</scope>
    <source>
        <strain evidence="1 2">NIES-30</strain>
    </source>
</reference>
<organism evidence="1 2">
    <name type="scientific">Phormidium tenue NIES-30</name>
    <dbReference type="NCBI Taxonomy" id="549789"/>
    <lineage>
        <taxon>Bacteria</taxon>
        <taxon>Bacillati</taxon>
        <taxon>Cyanobacteriota</taxon>
        <taxon>Cyanophyceae</taxon>
        <taxon>Oscillatoriophycideae</taxon>
        <taxon>Oscillatoriales</taxon>
        <taxon>Oscillatoriaceae</taxon>
        <taxon>Phormidium</taxon>
    </lineage>
</organism>
<sequence>MYSSYQYKKKKSRRRLRLALFLLLLIGVPVGIELLTRLVAHATGTSDRFTANPASDVIDAYHLRFVSRDGQPYAGLPNNGKLSALRDPLLGYRLAGNQQSNFWQINDSGFRDDEAVPSTKAAGEIRIFVLGGSTAFGQLSSNNQTTFASKLETRLNDQVAQQRANPEQFQPSSLPFRADQVQRALALPPRIRDGQYRVVNAAVPGYASGNALAMLTQRVAAYNPDFVVVIGGYADLMLPSADRGSDVPGLEQYLTGESQSLGAQLSEQTRAWFDQLYVVQGIKRYGLQQQQAEPRLAEPLNLYSPTLDATLSDRLPADQAELEQRIDRYGRHMRQMVSWAAANQKRLIIAIEPEISSRKPESLTSEESAILAELDDAYLEQMRTGFAGLAAVANQAKTQSANAQVLNFYPLYEDFAGQAFQSPASLTDEAYTLISDRLYGAIANQVALQPEPYGL</sequence>
<dbReference type="SUPFAM" id="SSF52266">
    <property type="entry name" value="SGNH hydrolase"/>
    <property type="match status" value="1"/>
</dbReference>
<evidence type="ECO:0000313" key="1">
    <source>
        <dbReference type="EMBL" id="OKH44830.1"/>
    </source>
</evidence>
<proteinExistence type="predicted"/>
<dbReference type="STRING" id="549789.NIES30_21610"/>
<dbReference type="Proteomes" id="UP000185557">
    <property type="component" value="Unassembled WGS sequence"/>
</dbReference>
<name>A0A1U7J079_9CYAN</name>
<gene>
    <name evidence="1" type="ORF">NIES30_21610</name>
</gene>
<accession>A0A1U7J079</accession>
<dbReference type="InterPro" id="IPR036514">
    <property type="entry name" value="SGNH_hydro_sf"/>
</dbReference>
<dbReference type="Gene3D" id="3.40.50.1110">
    <property type="entry name" value="SGNH hydrolase"/>
    <property type="match status" value="1"/>
</dbReference>
<comment type="caution">
    <text evidence="1">The sequence shown here is derived from an EMBL/GenBank/DDBJ whole genome shotgun (WGS) entry which is preliminary data.</text>
</comment>
<dbReference type="EMBL" id="MRCG01000020">
    <property type="protein sequence ID" value="OKH44830.1"/>
    <property type="molecule type" value="Genomic_DNA"/>
</dbReference>